<dbReference type="PATRIC" id="fig|679936.5.peg.152"/>
<dbReference type="GO" id="GO:0005524">
    <property type="term" value="F:ATP binding"/>
    <property type="evidence" value="ECO:0007669"/>
    <property type="project" value="UniProtKB-KW"/>
</dbReference>
<keyword evidence="3" id="KW-0547">Nucleotide-binding</keyword>
<evidence type="ECO:0000313" key="8">
    <source>
        <dbReference type="Proteomes" id="UP000005439"/>
    </source>
</evidence>
<evidence type="ECO:0000259" key="6">
    <source>
        <dbReference type="Pfam" id="PF13193"/>
    </source>
</evidence>
<dbReference type="InterPro" id="IPR051087">
    <property type="entry name" value="Mitochondrial_ACSM"/>
</dbReference>
<dbReference type="EMBL" id="CP003179">
    <property type="protein sequence ID" value="AEW03719.1"/>
    <property type="molecule type" value="Genomic_DNA"/>
</dbReference>
<dbReference type="GO" id="GO:0006637">
    <property type="term" value="P:acyl-CoA metabolic process"/>
    <property type="evidence" value="ECO:0007669"/>
    <property type="project" value="TreeGrafter"/>
</dbReference>
<dbReference type="Gene3D" id="3.30.300.30">
    <property type="match status" value="1"/>
</dbReference>
<dbReference type="GO" id="GO:0004321">
    <property type="term" value="F:fatty-acyl-CoA synthase activity"/>
    <property type="evidence" value="ECO:0007669"/>
    <property type="project" value="TreeGrafter"/>
</dbReference>
<name>G8TW76_SULAD</name>
<dbReference type="FunFam" id="3.30.300.30:FF:000005">
    <property type="entry name" value="Acyl-coenzyme A synthetase ACSM5, mitochondrial"/>
    <property type="match status" value="1"/>
</dbReference>
<dbReference type="InterPro" id="IPR042099">
    <property type="entry name" value="ANL_N_sf"/>
</dbReference>
<comment type="similarity">
    <text evidence="1">Belongs to the ATP-dependent AMP-binding enzyme family.</text>
</comment>
<evidence type="ECO:0000256" key="4">
    <source>
        <dbReference type="ARBA" id="ARBA00022840"/>
    </source>
</evidence>
<reference evidence="7 8" key="2">
    <citation type="journal article" date="2012" name="Stand. Genomic Sci.">
        <title>Complete genome sequence of the moderately thermophilic mineral-sulfide-oxidizing firmicute Sulfobacillus acidophilus type strain (NAL(T)).</title>
        <authorList>
            <person name="Anderson I."/>
            <person name="Chertkov O."/>
            <person name="Chen A."/>
            <person name="Saunders E."/>
            <person name="Lapidus A."/>
            <person name="Nolan M."/>
            <person name="Lucas S."/>
            <person name="Hammon N."/>
            <person name="Deshpande S."/>
            <person name="Cheng J.F."/>
            <person name="Han C."/>
            <person name="Tapia R."/>
            <person name="Goodwin L.A."/>
            <person name="Pitluck S."/>
            <person name="Liolios K."/>
            <person name="Pagani I."/>
            <person name="Ivanova N."/>
            <person name="Mikhailova N."/>
            <person name="Pati A."/>
            <person name="Palaniappan K."/>
            <person name="Land M."/>
            <person name="Pan C."/>
            <person name="Rohde M."/>
            <person name="Pukall R."/>
            <person name="Goker M."/>
            <person name="Detter J.C."/>
            <person name="Woyke T."/>
            <person name="Bristow J."/>
            <person name="Eisen J.A."/>
            <person name="Markowitz V."/>
            <person name="Hugenholtz P."/>
            <person name="Kyrpides N.C."/>
            <person name="Klenk H.P."/>
            <person name="Mavromatis K."/>
        </authorList>
    </citation>
    <scope>NUCLEOTIDE SEQUENCE [LARGE SCALE GENOMIC DNA]</scope>
    <source>
        <strain evidence="8">ATCC 700253 / DSM 10332 / NAL</strain>
    </source>
</reference>
<dbReference type="GO" id="GO:0031956">
    <property type="term" value="F:medium-chain fatty acid-CoA ligase activity"/>
    <property type="evidence" value="ECO:0007669"/>
    <property type="project" value="UniProtKB-EC"/>
</dbReference>
<dbReference type="Pfam" id="PF00501">
    <property type="entry name" value="AMP-binding"/>
    <property type="match status" value="1"/>
</dbReference>
<dbReference type="Gene3D" id="3.40.50.12780">
    <property type="entry name" value="N-terminal domain of ligase-like"/>
    <property type="match status" value="1"/>
</dbReference>
<accession>G8TW76</accession>
<dbReference type="PROSITE" id="PS00455">
    <property type="entry name" value="AMP_BINDING"/>
    <property type="match status" value="1"/>
</dbReference>
<sequence length="523" mass="57993">MSAEYWNFSTDVIHEWARQRKDRPALYIVEPDGRRRQISFGVLGSVINQTVHYFRDHGIRPGDRVLVMLGKNPAFWPVMVALLQMGAVPMPATTQLTDRDIHFRLSRAESQAAILLPEIATRLSPDVKSLLNVRIAVGSVPDFDLYDPWHLTTPTHLWSHPTRVDDPALLYFTSGTTGHPKMVLHTHDYPRAHHITASYWLGLTADDLHWNLSDTGWAKAAWSSLFGPWMVGATVLVDPLVGRFRPEDLVSILSREPVTSLCAPPTAYRMLVQLDLKPGQFPALRSLAAAGEPLNPEIIAAMERMTGLTVRDGYGQTETVLLIGNPPGAPVKPGSMGRPAPPFTMAVLDDDGQPVVGREGDIALLVSPERPPGLFETYLGDPDEVAKRRRGPWYLTGDRAIQDDEGYFWFVGRADDVIISAGYRIGPFEVESALIEHPAVVEAAAVASPDPVRGAVVKAFVVLRPDVTPSDALVAELQEHVKKTTAPYKYPRRIEFVHELPKTVSGKIRRVELREREWAAPPS</sequence>
<dbReference type="Pfam" id="PF13193">
    <property type="entry name" value="AMP-binding_C"/>
    <property type="match status" value="1"/>
</dbReference>
<dbReference type="AlphaFoldDB" id="G8TW76"/>
<organism evidence="7 8">
    <name type="scientific">Sulfobacillus acidophilus (strain ATCC 700253 / DSM 10332 / NAL)</name>
    <dbReference type="NCBI Taxonomy" id="679936"/>
    <lineage>
        <taxon>Bacteria</taxon>
        <taxon>Bacillati</taxon>
        <taxon>Bacillota</taxon>
        <taxon>Clostridia</taxon>
        <taxon>Eubacteriales</taxon>
        <taxon>Clostridiales Family XVII. Incertae Sedis</taxon>
        <taxon>Sulfobacillus</taxon>
    </lineage>
</organism>
<feature type="domain" description="AMP-dependent synthetase/ligase" evidence="5">
    <location>
        <begin position="14"/>
        <end position="363"/>
    </location>
</feature>
<evidence type="ECO:0000256" key="1">
    <source>
        <dbReference type="ARBA" id="ARBA00006432"/>
    </source>
</evidence>
<keyword evidence="2 7" id="KW-0436">Ligase</keyword>
<dbReference type="GO" id="GO:0006633">
    <property type="term" value="P:fatty acid biosynthetic process"/>
    <property type="evidence" value="ECO:0007669"/>
    <property type="project" value="TreeGrafter"/>
</dbReference>
<dbReference type="InterPro" id="IPR045851">
    <property type="entry name" value="AMP-bd_C_sf"/>
</dbReference>
<keyword evidence="4" id="KW-0067">ATP-binding</keyword>
<dbReference type="SUPFAM" id="SSF56801">
    <property type="entry name" value="Acetyl-CoA synthetase-like"/>
    <property type="match status" value="1"/>
</dbReference>
<evidence type="ECO:0000256" key="2">
    <source>
        <dbReference type="ARBA" id="ARBA00022598"/>
    </source>
</evidence>
<dbReference type="PANTHER" id="PTHR43605">
    <property type="entry name" value="ACYL-COENZYME A SYNTHETASE"/>
    <property type="match status" value="1"/>
</dbReference>
<dbReference type="InterPro" id="IPR025110">
    <property type="entry name" value="AMP-bd_C"/>
</dbReference>
<evidence type="ECO:0000259" key="5">
    <source>
        <dbReference type="Pfam" id="PF00501"/>
    </source>
</evidence>
<dbReference type="InterPro" id="IPR000873">
    <property type="entry name" value="AMP-dep_synth/lig_dom"/>
</dbReference>
<proteinExistence type="inferred from homology"/>
<dbReference type="Proteomes" id="UP000005439">
    <property type="component" value="Chromosome"/>
</dbReference>
<dbReference type="KEGG" id="sap:Sulac_0146"/>
<dbReference type="PANTHER" id="PTHR43605:SF10">
    <property type="entry name" value="ACYL-COA SYNTHETASE MEDIUM CHAIN FAMILY MEMBER 3"/>
    <property type="match status" value="1"/>
</dbReference>
<dbReference type="InterPro" id="IPR020845">
    <property type="entry name" value="AMP-binding_CS"/>
</dbReference>
<gene>
    <name evidence="7" type="ordered locus">Sulac_0146</name>
</gene>
<protein>
    <submittedName>
        <fullName evidence="7">Butyrate--CoA ligase</fullName>
        <ecNumber evidence="7">6.2.1.2</ecNumber>
    </submittedName>
</protein>
<dbReference type="STRING" id="679936.Sulac_0146"/>
<dbReference type="EC" id="6.2.1.2" evidence="7"/>
<dbReference type="HOGENOM" id="CLU_000022_59_10_9"/>
<evidence type="ECO:0000256" key="3">
    <source>
        <dbReference type="ARBA" id="ARBA00022741"/>
    </source>
</evidence>
<feature type="domain" description="AMP-binding enzyme C-terminal" evidence="6">
    <location>
        <begin position="429"/>
        <end position="507"/>
    </location>
</feature>
<reference evidence="8" key="1">
    <citation type="submission" date="2011-12" db="EMBL/GenBank/DDBJ databases">
        <title>The complete genome of chromosome of Sulfobacillus acidophilus DSM 10332.</title>
        <authorList>
            <person name="Lucas S."/>
            <person name="Han J."/>
            <person name="Lapidus A."/>
            <person name="Bruce D."/>
            <person name="Goodwin L."/>
            <person name="Pitluck S."/>
            <person name="Peters L."/>
            <person name="Kyrpides N."/>
            <person name="Mavromatis K."/>
            <person name="Ivanova N."/>
            <person name="Mikhailova N."/>
            <person name="Chertkov O."/>
            <person name="Saunders E."/>
            <person name="Detter J.C."/>
            <person name="Tapia R."/>
            <person name="Han C."/>
            <person name="Land M."/>
            <person name="Hauser L."/>
            <person name="Markowitz V."/>
            <person name="Cheng J.-F."/>
            <person name="Hugenholtz P."/>
            <person name="Woyke T."/>
            <person name="Wu D."/>
            <person name="Pukall R."/>
            <person name="Gehrich-Schroeter G."/>
            <person name="Schneider S."/>
            <person name="Klenk H.-P."/>
            <person name="Eisen J.A."/>
        </authorList>
    </citation>
    <scope>NUCLEOTIDE SEQUENCE [LARGE SCALE GENOMIC DNA]</scope>
    <source>
        <strain evidence="8">ATCC 700253 / DSM 10332 / NAL</strain>
    </source>
</reference>
<evidence type="ECO:0000313" key="7">
    <source>
        <dbReference type="EMBL" id="AEW03719.1"/>
    </source>
</evidence>
<keyword evidence="8" id="KW-1185">Reference proteome</keyword>